<dbReference type="Proteomes" id="UP000004931">
    <property type="component" value="Unassembled WGS sequence"/>
</dbReference>
<keyword evidence="1" id="KW-0812">Transmembrane</keyword>
<dbReference type="PROSITE" id="PS50885">
    <property type="entry name" value="HAMP"/>
    <property type="match status" value="1"/>
</dbReference>
<dbReference type="Pfam" id="PF00672">
    <property type="entry name" value="HAMP"/>
    <property type="match status" value="1"/>
</dbReference>
<feature type="transmembrane region" description="Helical" evidence="1">
    <location>
        <begin position="167"/>
        <end position="185"/>
    </location>
</feature>
<dbReference type="AlphaFoldDB" id="A0Y7P2"/>
<dbReference type="STRING" id="247633.GP2143_12861"/>
<dbReference type="OrthoDB" id="9806704at2"/>
<feature type="transmembrane region" description="Helical" evidence="1">
    <location>
        <begin position="20"/>
        <end position="38"/>
    </location>
</feature>
<dbReference type="PROSITE" id="PS50125">
    <property type="entry name" value="GUANYLATE_CYCLASE_2"/>
    <property type="match status" value="1"/>
</dbReference>
<dbReference type="InterPro" id="IPR001054">
    <property type="entry name" value="A/G_cyclase"/>
</dbReference>
<proteinExistence type="predicted"/>
<dbReference type="CDD" id="cd07302">
    <property type="entry name" value="CHD"/>
    <property type="match status" value="1"/>
</dbReference>
<dbReference type="InterPro" id="IPR029787">
    <property type="entry name" value="Nucleotide_cyclase"/>
</dbReference>
<dbReference type="Pfam" id="PF00211">
    <property type="entry name" value="Guanylate_cyc"/>
    <property type="match status" value="1"/>
</dbReference>
<evidence type="ECO:0000259" key="3">
    <source>
        <dbReference type="PROSITE" id="PS50885"/>
    </source>
</evidence>
<dbReference type="GO" id="GO:0009190">
    <property type="term" value="P:cyclic nucleotide biosynthetic process"/>
    <property type="evidence" value="ECO:0007669"/>
    <property type="project" value="InterPro"/>
</dbReference>
<protein>
    <submittedName>
        <fullName evidence="4">Adenylate/guanylate cyclase</fullName>
    </submittedName>
</protein>
<dbReference type="SMART" id="SM00304">
    <property type="entry name" value="HAMP"/>
    <property type="match status" value="1"/>
</dbReference>
<dbReference type="SMART" id="SM00044">
    <property type="entry name" value="CYCc"/>
    <property type="match status" value="1"/>
</dbReference>
<dbReference type="PANTHER" id="PTHR43081:SF1">
    <property type="entry name" value="ADENYLATE CYCLASE, TERMINAL-DIFFERENTIATION SPECIFIC"/>
    <property type="match status" value="1"/>
</dbReference>
<name>A0Y7P2_9GAMM</name>
<comment type="caution">
    <text evidence="4">The sequence shown here is derived from an EMBL/GenBank/DDBJ whole genome shotgun (WGS) entry which is preliminary data.</text>
</comment>
<organism evidence="4 5">
    <name type="scientific">marine gamma proteobacterium HTCC2143</name>
    <dbReference type="NCBI Taxonomy" id="247633"/>
    <lineage>
        <taxon>Bacteria</taxon>
        <taxon>Pseudomonadati</taxon>
        <taxon>Pseudomonadota</taxon>
        <taxon>Gammaproteobacteria</taxon>
        <taxon>Cellvibrionales</taxon>
        <taxon>Spongiibacteraceae</taxon>
        <taxon>BD1-7 clade</taxon>
    </lineage>
</organism>
<dbReference type="PANTHER" id="PTHR43081">
    <property type="entry name" value="ADENYLATE CYCLASE, TERMINAL-DIFFERENTIATION SPECIFIC-RELATED"/>
    <property type="match status" value="1"/>
</dbReference>
<dbReference type="GO" id="GO:0035556">
    <property type="term" value="P:intracellular signal transduction"/>
    <property type="evidence" value="ECO:0007669"/>
    <property type="project" value="InterPro"/>
</dbReference>
<evidence type="ECO:0000313" key="5">
    <source>
        <dbReference type="Proteomes" id="UP000004931"/>
    </source>
</evidence>
<feature type="domain" description="Guanylate cyclase" evidence="2">
    <location>
        <begin position="273"/>
        <end position="405"/>
    </location>
</feature>
<dbReference type="eggNOG" id="COG5000">
    <property type="taxonomic scope" value="Bacteria"/>
</dbReference>
<dbReference type="SUPFAM" id="SSF158472">
    <property type="entry name" value="HAMP domain-like"/>
    <property type="match status" value="1"/>
</dbReference>
<feature type="domain" description="HAMP" evidence="3">
    <location>
        <begin position="187"/>
        <end position="239"/>
    </location>
</feature>
<dbReference type="Gene3D" id="6.10.340.10">
    <property type="match status" value="1"/>
</dbReference>
<keyword evidence="1" id="KW-0472">Membrane</keyword>
<dbReference type="Gene3D" id="3.30.70.1230">
    <property type="entry name" value="Nucleotide cyclase"/>
    <property type="match status" value="1"/>
</dbReference>
<dbReference type="CDD" id="cd06225">
    <property type="entry name" value="HAMP"/>
    <property type="match status" value="1"/>
</dbReference>
<dbReference type="GO" id="GO:0004016">
    <property type="term" value="F:adenylate cyclase activity"/>
    <property type="evidence" value="ECO:0007669"/>
    <property type="project" value="UniProtKB-ARBA"/>
</dbReference>
<sequence length="477" mass="52041">MDENTVRGTGSIPMAIKLSLLIVSIMVIATAIQGLIIASQQGELLEHEIEKFGFATSRLLVRQIKEPLLAKDDLALEQIVQSSVRDNGVAGITITSIEGEKIARSGFNPTFDVSAIETPVAWADLQQQQYISFFEIAYSNDLKIGEVLVTIHADSLDKVRSDATRSIIYSTLIMIVIGVIITAWISRRVTGPIVRIINISRKIASGDYQARFNEKSSGELAVLVQSLNAMTTQLLHKIHLEQTFSRYISPKVAKAVLAGMAPQELGGKEVNGSVLFADIVGFTSISETMKAEKVSQLLNDYFTYIDQTAHHCDGHVDKYMGDCAMILFGVPDPDSNHLSNAVYCALLIHRVIERVNRDRLEHGDVAVSFSAGVNAGPMLAGNMGSRSRMEYTVVGDTVNTASRLAAISGPGEIIVTEAVAKNINIARQFETTEVNAVKLKGKKNPITVYRIDRGNEETEHKLDRDLGIILSAVESGE</sequence>
<dbReference type="InterPro" id="IPR050697">
    <property type="entry name" value="Adenylyl/Guanylyl_Cyclase_3/4"/>
</dbReference>
<dbReference type="SUPFAM" id="SSF55073">
    <property type="entry name" value="Nucleotide cyclase"/>
    <property type="match status" value="1"/>
</dbReference>
<evidence type="ECO:0000256" key="1">
    <source>
        <dbReference type="SAM" id="Phobius"/>
    </source>
</evidence>
<gene>
    <name evidence="4" type="ORF">GP2143_12861</name>
</gene>
<accession>A0Y7P2</accession>
<keyword evidence="1" id="KW-1133">Transmembrane helix</keyword>
<dbReference type="InterPro" id="IPR003660">
    <property type="entry name" value="HAMP_dom"/>
</dbReference>
<evidence type="ECO:0000259" key="2">
    <source>
        <dbReference type="PROSITE" id="PS50125"/>
    </source>
</evidence>
<evidence type="ECO:0000313" key="4">
    <source>
        <dbReference type="EMBL" id="EAW32146.1"/>
    </source>
</evidence>
<dbReference type="EMBL" id="AAVT01000001">
    <property type="protein sequence ID" value="EAW32146.1"/>
    <property type="molecule type" value="Genomic_DNA"/>
</dbReference>
<dbReference type="GO" id="GO:0016020">
    <property type="term" value="C:membrane"/>
    <property type="evidence" value="ECO:0007669"/>
    <property type="project" value="InterPro"/>
</dbReference>
<dbReference type="eggNOG" id="COG2114">
    <property type="taxonomic scope" value="Bacteria"/>
</dbReference>
<reference evidence="4 5" key="1">
    <citation type="journal article" date="2010" name="J. Bacteriol.">
        <title>Genome sequence of the oligotrophic marine Gammaproteobacterium HTCC2143, isolated from the Oregon Coast.</title>
        <authorList>
            <person name="Oh H.M."/>
            <person name="Kang I."/>
            <person name="Ferriera S."/>
            <person name="Giovannoni S.J."/>
            <person name="Cho J.C."/>
        </authorList>
    </citation>
    <scope>NUCLEOTIDE SEQUENCE [LARGE SCALE GENOMIC DNA]</scope>
    <source>
        <strain evidence="4 5">HTCC2143</strain>
    </source>
</reference>
<keyword evidence="5" id="KW-1185">Reference proteome</keyword>